<keyword evidence="6" id="KW-0808">Transferase</keyword>
<dbReference type="PANTHER" id="PTHR11129">
    <property type="entry name" value="PROTEIN FARNESYLTRANSFERASE ALPHA SUBUNIT/RAB GERANYLGERANYL TRANSFERASE ALPHA SUBUNIT"/>
    <property type="match status" value="1"/>
</dbReference>
<dbReference type="SUPFAM" id="SSF48439">
    <property type="entry name" value="Protein prenylyltransferase"/>
    <property type="match status" value="1"/>
</dbReference>
<evidence type="ECO:0000313" key="15">
    <source>
        <dbReference type="Proteomes" id="UP001530293"/>
    </source>
</evidence>
<gene>
    <name evidence="14" type="ORF">ACHAWU_009311</name>
</gene>
<evidence type="ECO:0000256" key="9">
    <source>
        <dbReference type="ARBA" id="ARBA00040965"/>
    </source>
</evidence>
<evidence type="ECO:0000256" key="4">
    <source>
        <dbReference type="ARBA" id="ARBA00012702"/>
    </source>
</evidence>
<evidence type="ECO:0000256" key="10">
    <source>
        <dbReference type="ARBA" id="ARBA00041392"/>
    </source>
</evidence>
<accession>A0ABD3N1X6</accession>
<evidence type="ECO:0000256" key="13">
    <source>
        <dbReference type="ARBA" id="ARBA00043219"/>
    </source>
</evidence>
<evidence type="ECO:0000313" key="14">
    <source>
        <dbReference type="EMBL" id="KAL3770103.1"/>
    </source>
</evidence>
<evidence type="ECO:0000256" key="12">
    <source>
        <dbReference type="ARBA" id="ARBA00043086"/>
    </source>
</evidence>
<evidence type="ECO:0000256" key="8">
    <source>
        <dbReference type="ARBA" id="ARBA00022842"/>
    </source>
</evidence>
<dbReference type="EC" id="2.5.1.58" evidence="4"/>
<protein>
    <recommendedName>
        <fullName evidence="9">Protein farnesyltransferase/geranylgeranyltransferase type-1 subunit alpha</fullName>
        <ecNumber evidence="4">2.5.1.58</ecNumber>
        <ecNumber evidence="3">2.5.1.59</ecNumber>
    </recommendedName>
    <alternativeName>
        <fullName evidence="12">CAAX farnesyltransferase subunit alpha</fullName>
    </alternativeName>
    <alternativeName>
        <fullName evidence="11">FTase-alpha</fullName>
    </alternativeName>
    <alternativeName>
        <fullName evidence="10">Ras proteins prenyltransferase subunit alpha</fullName>
    </alternativeName>
    <alternativeName>
        <fullName evidence="13">Type I protein geranyl-geranyltransferase subunit alpha</fullName>
    </alternativeName>
</protein>
<dbReference type="GO" id="GO:0004660">
    <property type="term" value="F:protein farnesyltransferase activity"/>
    <property type="evidence" value="ECO:0007669"/>
    <property type="project" value="UniProtKB-EC"/>
</dbReference>
<evidence type="ECO:0000256" key="2">
    <source>
        <dbReference type="ARBA" id="ARBA00006734"/>
    </source>
</evidence>
<organism evidence="14 15">
    <name type="scientific">Discostella pseudostelligera</name>
    <dbReference type="NCBI Taxonomy" id="259834"/>
    <lineage>
        <taxon>Eukaryota</taxon>
        <taxon>Sar</taxon>
        <taxon>Stramenopiles</taxon>
        <taxon>Ochrophyta</taxon>
        <taxon>Bacillariophyta</taxon>
        <taxon>Coscinodiscophyceae</taxon>
        <taxon>Thalassiosirophycidae</taxon>
        <taxon>Stephanodiscales</taxon>
        <taxon>Stephanodiscaceae</taxon>
        <taxon>Discostella</taxon>
    </lineage>
</organism>
<dbReference type="EMBL" id="JALLBG020000045">
    <property type="protein sequence ID" value="KAL3770103.1"/>
    <property type="molecule type" value="Genomic_DNA"/>
</dbReference>
<sequence>MNPSVVLDIVPIPQDDGPDPVCSIAYSPEFVHAYDRFRAVLKADERSERAFHLTTTCLELNPANYTVWHFRRQCLIALSSANTSGRAPKIDVERIESDLDFADKLGGTNPKNYQLWYHRRALLEIRFGGEAGDALLEVAKKELDYIDRILEDDSKNYHAWSHRQWIMRTLNNPELWTSEVDYAYSKTIEDPRNNSAWNQRWFALHEGRSDVLTLETAREESRYALSGAKIDPFNECPWRYLIGVLMEQWRSAHKSGDAEDIARIIELVRENIDNVKEMYHMWEENPPSEDHPISACVSLLSALVDLLVLFKDEKELLAEAKEIVKDLTVEDPVRRKYWRMKEGEISKLLA</sequence>
<dbReference type="AlphaFoldDB" id="A0ABD3N1X6"/>
<dbReference type="EC" id="2.5.1.59" evidence="3"/>
<dbReference type="GO" id="GO:0004662">
    <property type="term" value="F:CAAX-protein geranylgeranyltransferase activity"/>
    <property type="evidence" value="ECO:0007669"/>
    <property type="project" value="UniProtKB-EC"/>
</dbReference>
<evidence type="ECO:0000256" key="7">
    <source>
        <dbReference type="ARBA" id="ARBA00022737"/>
    </source>
</evidence>
<dbReference type="InterPro" id="IPR002088">
    <property type="entry name" value="Prenyl_trans_a"/>
</dbReference>
<dbReference type="PROSITE" id="PS51147">
    <property type="entry name" value="PFTA"/>
    <property type="match status" value="4"/>
</dbReference>
<proteinExistence type="inferred from homology"/>
<keyword evidence="5" id="KW-0637">Prenyltransferase</keyword>
<dbReference type="Gene3D" id="1.25.40.120">
    <property type="entry name" value="Protein prenylyltransferase"/>
    <property type="match status" value="1"/>
</dbReference>
<name>A0ABD3N1X6_9STRA</name>
<keyword evidence="15" id="KW-1185">Reference proteome</keyword>
<comment type="similarity">
    <text evidence="2">Belongs to the protein prenyltransferase subunit alpha family.</text>
</comment>
<keyword evidence="8" id="KW-0460">Magnesium</keyword>
<dbReference type="PANTHER" id="PTHR11129:SF1">
    <property type="entry name" value="PROTEIN FARNESYLTRANSFERASE_GERANYLGERANYLTRANSFERASE TYPE-1 SUBUNIT ALPHA"/>
    <property type="match status" value="1"/>
</dbReference>
<dbReference type="Pfam" id="PF01239">
    <property type="entry name" value="PPTA"/>
    <property type="match status" value="4"/>
</dbReference>
<dbReference type="Proteomes" id="UP001530293">
    <property type="component" value="Unassembled WGS sequence"/>
</dbReference>
<evidence type="ECO:0000256" key="6">
    <source>
        <dbReference type="ARBA" id="ARBA00022679"/>
    </source>
</evidence>
<evidence type="ECO:0000256" key="1">
    <source>
        <dbReference type="ARBA" id="ARBA00001946"/>
    </source>
</evidence>
<comment type="cofactor">
    <cofactor evidence="1">
        <name>Mg(2+)</name>
        <dbReference type="ChEBI" id="CHEBI:18420"/>
    </cofactor>
</comment>
<reference evidence="14 15" key="1">
    <citation type="submission" date="2024-10" db="EMBL/GenBank/DDBJ databases">
        <title>Updated reference genomes for cyclostephanoid diatoms.</title>
        <authorList>
            <person name="Roberts W.R."/>
            <person name="Alverson A.J."/>
        </authorList>
    </citation>
    <scope>NUCLEOTIDE SEQUENCE [LARGE SCALE GENOMIC DNA]</scope>
    <source>
        <strain evidence="14 15">AJA232-27</strain>
    </source>
</reference>
<keyword evidence="7" id="KW-0677">Repeat</keyword>
<evidence type="ECO:0000256" key="5">
    <source>
        <dbReference type="ARBA" id="ARBA00022602"/>
    </source>
</evidence>
<evidence type="ECO:0000256" key="11">
    <source>
        <dbReference type="ARBA" id="ARBA00042436"/>
    </source>
</evidence>
<comment type="caution">
    <text evidence="14">The sequence shown here is derived from an EMBL/GenBank/DDBJ whole genome shotgun (WGS) entry which is preliminary data.</text>
</comment>
<evidence type="ECO:0000256" key="3">
    <source>
        <dbReference type="ARBA" id="ARBA00012700"/>
    </source>
</evidence>